<dbReference type="GO" id="GO:0000976">
    <property type="term" value="F:transcription cis-regulatory region binding"/>
    <property type="evidence" value="ECO:0007669"/>
    <property type="project" value="TreeGrafter"/>
</dbReference>
<keyword evidence="3" id="KW-0804">Transcription</keyword>
<keyword evidence="1" id="KW-0805">Transcription regulation</keyword>
<dbReference type="PANTHER" id="PTHR30055:SF234">
    <property type="entry name" value="HTH-TYPE TRANSCRIPTIONAL REGULATOR BETI"/>
    <property type="match status" value="1"/>
</dbReference>
<reference evidence="6" key="2">
    <citation type="submission" date="2020-09" db="EMBL/GenBank/DDBJ databases">
        <authorList>
            <person name="Sun Q."/>
            <person name="Zhou Y."/>
        </authorList>
    </citation>
    <scope>NUCLEOTIDE SEQUENCE</scope>
    <source>
        <strain evidence="6">CGMCC 1.15519</strain>
    </source>
</reference>
<dbReference type="RefSeq" id="WP_188762815.1">
    <property type="nucleotide sequence ID" value="NZ_BMJM01000006.1"/>
</dbReference>
<dbReference type="Proteomes" id="UP000635071">
    <property type="component" value="Unassembled WGS sequence"/>
</dbReference>
<dbReference type="InterPro" id="IPR001647">
    <property type="entry name" value="HTH_TetR"/>
</dbReference>
<dbReference type="SUPFAM" id="SSF46689">
    <property type="entry name" value="Homeodomain-like"/>
    <property type="match status" value="1"/>
</dbReference>
<dbReference type="PROSITE" id="PS50977">
    <property type="entry name" value="HTH_TETR_2"/>
    <property type="match status" value="1"/>
</dbReference>
<evidence type="ECO:0000256" key="2">
    <source>
        <dbReference type="ARBA" id="ARBA00023125"/>
    </source>
</evidence>
<dbReference type="Pfam" id="PF00440">
    <property type="entry name" value="TetR_N"/>
    <property type="match status" value="1"/>
</dbReference>
<evidence type="ECO:0000259" key="5">
    <source>
        <dbReference type="PROSITE" id="PS50977"/>
    </source>
</evidence>
<proteinExistence type="predicted"/>
<dbReference type="Gene3D" id="1.10.357.10">
    <property type="entry name" value="Tetracycline Repressor, domain 2"/>
    <property type="match status" value="1"/>
</dbReference>
<dbReference type="InterPro" id="IPR009057">
    <property type="entry name" value="Homeodomain-like_sf"/>
</dbReference>
<keyword evidence="2 4" id="KW-0238">DNA-binding</keyword>
<reference evidence="6" key="1">
    <citation type="journal article" date="2014" name="Int. J. Syst. Evol. Microbiol.">
        <title>Complete genome sequence of Corynebacterium casei LMG S-19264T (=DSM 44701T), isolated from a smear-ripened cheese.</title>
        <authorList>
            <consortium name="US DOE Joint Genome Institute (JGI-PGF)"/>
            <person name="Walter F."/>
            <person name="Albersmeier A."/>
            <person name="Kalinowski J."/>
            <person name="Ruckert C."/>
        </authorList>
    </citation>
    <scope>NUCLEOTIDE SEQUENCE</scope>
    <source>
        <strain evidence="6">CGMCC 1.15519</strain>
    </source>
</reference>
<name>A0A917EA05_9SPHN</name>
<dbReference type="InterPro" id="IPR050109">
    <property type="entry name" value="HTH-type_TetR-like_transc_reg"/>
</dbReference>
<dbReference type="InterPro" id="IPR036271">
    <property type="entry name" value="Tet_transcr_reg_TetR-rel_C_sf"/>
</dbReference>
<dbReference type="EMBL" id="BMJM01000006">
    <property type="protein sequence ID" value="GGE13668.1"/>
    <property type="molecule type" value="Genomic_DNA"/>
</dbReference>
<evidence type="ECO:0000313" key="6">
    <source>
        <dbReference type="EMBL" id="GGE13668.1"/>
    </source>
</evidence>
<evidence type="ECO:0000256" key="1">
    <source>
        <dbReference type="ARBA" id="ARBA00023015"/>
    </source>
</evidence>
<evidence type="ECO:0000256" key="3">
    <source>
        <dbReference type="ARBA" id="ARBA00023163"/>
    </source>
</evidence>
<protein>
    <recommendedName>
        <fullName evidence="5">HTH tetR-type domain-containing protein</fullName>
    </recommendedName>
</protein>
<dbReference type="AlphaFoldDB" id="A0A917EA05"/>
<evidence type="ECO:0000313" key="7">
    <source>
        <dbReference type="Proteomes" id="UP000635071"/>
    </source>
</evidence>
<comment type="caution">
    <text evidence="6">The sequence shown here is derived from an EMBL/GenBank/DDBJ whole genome shotgun (WGS) entry which is preliminary data.</text>
</comment>
<evidence type="ECO:0000256" key="4">
    <source>
        <dbReference type="PROSITE-ProRule" id="PRU00335"/>
    </source>
</evidence>
<dbReference type="GO" id="GO:0003700">
    <property type="term" value="F:DNA-binding transcription factor activity"/>
    <property type="evidence" value="ECO:0007669"/>
    <property type="project" value="TreeGrafter"/>
</dbReference>
<sequence>MSQREDAKAERRRRIVAAARDLIRETGDAGLSMRAIAARAHVSLTTPYNLFGSKRAIVIAVLEDVREFHDRFSNLRHTDPIDRIFHALRLSLGYYAEDPDFYRTLWSEALNPGGKELRSELITPQRYAFWWALLVEAQRDGALLADLDLDLLLRSLDLVFGATMLAWVLGGLQVDELEASVGFGYALALRGAANPDSQPGIEKRLKTYQRQLVRSRKKAQAA</sequence>
<keyword evidence="7" id="KW-1185">Reference proteome</keyword>
<dbReference type="PANTHER" id="PTHR30055">
    <property type="entry name" value="HTH-TYPE TRANSCRIPTIONAL REGULATOR RUTR"/>
    <property type="match status" value="1"/>
</dbReference>
<organism evidence="6 7">
    <name type="scientific">Sandarakinorhabdus glacialis</name>
    <dbReference type="NCBI Taxonomy" id="1614636"/>
    <lineage>
        <taxon>Bacteria</taxon>
        <taxon>Pseudomonadati</taxon>
        <taxon>Pseudomonadota</taxon>
        <taxon>Alphaproteobacteria</taxon>
        <taxon>Sphingomonadales</taxon>
        <taxon>Sphingosinicellaceae</taxon>
        <taxon>Sandarakinorhabdus</taxon>
    </lineage>
</organism>
<feature type="DNA-binding region" description="H-T-H motif" evidence="4">
    <location>
        <begin position="32"/>
        <end position="51"/>
    </location>
</feature>
<accession>A0A917EA05</accession>
<gene>
    <name evidence="6" type="ORF">GCM10011529_20070</name>
</gene>
<dbReference type="SUPFAM" id="SSF48498">
    <property type="entry name" value="Tetracyclin repressor-like, C-terminal domain"/>
    <property type="match status" value="1"/>
</dbReference>
<feature type="domain" description="HTH tetR-type" evidence="5">
    <location>
        <begin position="9"/>
        <end position="69"/>
    </location>
</feature>